<proteinExistence type="predicted"/>
<dbReference type="EMBL" id="JAGSPC010000001">
    <property type="protein sequence ID" value="MBV7259426.1"/>
    <property type="molecule type" value="Genomic_DNA"/>
</dbReference>
<evidence type="ECO:0000313" key="2">
    <source>
        <dbReference type="EMBL" id="MBV7259426.1"/>
    </source>
</evidence>
<feature type="chain" id="PRO_5040748191" description="DUF1570 domain-containing protein" evidence="1">
    <location>
        <begin position="25"/>
        <end position="518"/>
    </location>
</feature>
<name>A0A9X1F337_9SPHN</name>
<evidence type="ECO:0000313" key="3">
    <source>
        <dbReference type="Proteomes" id="UP001138681"/>
    </source>
</evidence>
<organism evidence="2 3">
    <name type="scientific">Erythrobacter crassostreae</name>
    <dbReference type="NCBI Taxonomy" id="2828328"/>
    <lineage>
        <taxon>Bacteria</taxon>
        <taxon>Pseudomonadati</taxon>
        <taxon>Pseudomonadota</taxon>
        <taxon>Alphaproteobacteria</taxon>
        <taxon>Sphingomonadales</taxon>
        <taxon>Erythrobacteraceae</taxon>
        <taxon>Erythrobacter/Porphyrobacter group</taxon>
        <taxon>Erythrobacter</taxon>
    </lineage>
</organism>
<sequence length="518" mass="57410">MKSGFLTAVCPIIAALFLAQPAKADWYEASSDHFIIFADDDEEELRRYAENLERYHGAMEHFTGRAVEKPSPSNRISVYAVGSLGEVRKLAGSNSIAGFYIPRTDGSVAFVQDIRNKEGRPDLSSVVLLHEYAHHFLSSTDRFAMPLWMNEGAAEFFSAARFRDDGSVLLGLASSHRDSTIFWKEEEMTPVREVFGLDWQTLSGWQNKAKDSFYGRSWLLYHYLSMDESRSGQLRQYWLEVLKGTPSPEAAQNIFGDFGVLERQLNFHYRSRSRQSYVVSSDEIDVGAVVLRRLDYGEAAVMNVRIRSERGVAGQDATDLAAEARAIAADFSDNPAVLAMLAKAEFDAENDDAAIAAANQALAIDPKRVDAYLYKGLAGFRKARGVSDAAQKDVAYLRAMEAMTGLAEIEEAHIMPLIYQYRLDAERGIDPSSDAKNALVRAAELAAFDEELWLITGMMHMNDGRIADARSALQPLASNPHGGGKAEQVRSLLAYLSDKPEGQAIPVQAAISTYFIEE</sequence>
<accession>A0A9X1F337</accession>
<evidence type="ECO:0008006" key="4">
    <source>
        <dbReference type="Google" id="ProtNLM"/>
    </source>
</evidence>
<evidence type="ECO:0000256" key="1">
    <source>
        <dbReference type="SAM" id="SignalP"/>
    </source>
</evidence>
<protein>
    <recommendedName>
        <fullName evidence="4">DUF1570 domain-containing protein</fullName>
    </recommendedName>
</protein>
<reference evidence="2" key="1">
    <citation type="submission" date="2021-04" db="EMBL/GenBank/DDBJ databases">
        <authorList>
            <person name="Pira H."/>
            <person name="Risdian C."/>
            <person name="Wink J."/>
        </authorList>
    </citation>
    <scope>NUCLEOTIDE SEQUENCE</scope>
    <source>
        <strain evidence="2">WH158</strain>
    </source>
</reference>
<feature type="signal peptide" evidence="1">
    <location>
        <begin position="1"/>
        <end position="24"/>
    </location>
</feature>
<comment type="caution">
    <text evidence="2">The sequence shown here is derived from an EMBL/GenBank/DDBJ whole genome shotgun (WGS) entry which is preliminary data.</text>
</comment>
<gene>
    <name evidence="2" type="ORF">KCG46_07560</name>
</gene>
<dbReference type="AlphaFoldDB" id="A0A9X1F337"/>
<keyword evidence="1" id="KW-0732">Signal</keyword>
<dbReference type="RefSeq" id="WP_218404656.1">
    <property type="nucleotide sequence ID" value="NZ_JAGSPC010000001.1"/>
</dbReference>
<keyword evidence="3" id="KW-1185">Reference proteome</keyword>
<dbReference type="Proteomes" id="UP001138681">
    <property type="component" value="Unassembled WGS sequence"/>
</dbReference>